<reference evidence="1 2" key="1">
    <citation type="journal article" date="2021" name="Sci. Rep.">
        <title>Genome sequencing of the multicellular alga Astrephomene provides insights into convergent evolution of germ-soma differentiation.</title>
        <authorList>
            <person name="Yamashita S."/>
            <person name="Yamamoto K."/>
            <person name="Matsuzaki R."/>
            <person name="Suzuki S."/>
            <person name="Yamaguchi H."/>
            <person name="Hirooka S."/>
            <person name="Minakuchi Y."/>
            <person name="Miyagishima S."/>
            <person name="Kawachi M."/>
            <person name="Toyoda A."/>
            <person name="Nozaki H."/>
        </authorList>
    </citation>
    <scope>NUCLEOTIDE SEQUENCE [LARGE SCALE GENOMIC DNA]</scope>
    <source>
        <strain evidence="1 2">NIES-4017</strain>
    </source>
</reference>
<organism evidence="1 2">
    <name type="scientific">Astrephomene gubernaculifera</name>
    <dbReference type="NCBI Taxonomy" id="47775"/>
    <lineage>
        <taxon>Eukaryota</taxon>
        <taxon>Viridiplantae</taxon>
        <taxon>Chlorophyta</taxon>
        <taxon>core chlorophytes</taxon>
        <taxon>Chlorophyceae</taxon>
        <taxon>CS clade</taxon>
        <taxon>Chlamydomonadales</taxon>
        <taxon>Astrephomenaceae</taxon>
        <taxon>Astrephomene</taxon>
    </lineage>
</organism>
<feature type="non-terminal residue" evidence="1">
    <location>
        <position position="1"/>
    </location>
</feature>
<sequence length="115" mass="13031">RRLAVVTSDFHMPRTAALFDHMYGVAAREVYGDPKRFELLYVASSDAGVFEPEVLASRKSKEARSTQSWQLTAPRLTSLAALHTWLHSTHLCYAVARQHEFGAQQIRDPRLLASY</sequence>
<dbReference type="Proteomes" id="UP001054857">
    <property type="component" value="Unassembled WGS sequence"/>
</dbReference>
<comment type="caution">
    <text evidence="1">The sequence shown here is derived from an EMBL/GenBank/DDBJ whole genome shotgun (WGS) entry which is preliminary data.</text>
</comment>
<protein>
    <recommendedName>
        <fullName evidence="3">DUF218 domain-containing protein</fullName>
    </recommendedName>
</protein>
<proteinExistence type="predicted"/>
<keyword evidence="2" id="KW-1185">Reference proteome</keyword>
<accession>A0AAD3HJC1</accession>
<evidence type="ECO:0008006" key="3">
    <source>
        <dbReference type="Google" id="ProtNLM"/>
    </source>
</evidence>
<evidence type="ECO:0000313" key="1">
    <source>
        <dbReference type="EMBL" id="GFR42937.1"/>
    </source>
</evidence>
<name>A0AAD3HJC1_9CHLO</name>
<gene>
    <name evidence="1" type="ORF">Agub_g3814</name>
</gene>
<dbReference type="EMBL" id="BMAR01000004">
    <property type="protein sequence ID" value="GFR42937.1"/>
    <property type="molecule type" value="Genomic_DNA"/>
</dbReference>
<evidence type="ECO:0000313" key="2">
    <source>
        <dbReference type="Proteomes" id="UP001054857"/>
    </source>
</evidence>
<dbReference type="AlphaFoldDB" id="A0AAD3HJC1"/>